<keyword evidence="2" id="KW-1185">Reference proteome</keyword>
<reference evidence="1 2" key="1">
    <citation type="submission" date="2022-03" db="EMBL/GenBank/DDBJ databases">
        <title>Isotopic signatures of nitrous oxide derived from detoxification processes.</title>
        <authorList>
            <person name="Behrendt U."/>
            <person name="Buchen C."/>
            <person name="Well R."/>
            <person name="Ulrich A."/>
            <person name="Rohe L."/>
            <person name="Kolb S."/>
            <person name="Schloter M."/>
            <person name="Horn M.A."/>
            <person name="Augustin J."/>
        </authorList>
    </citation>
    <scope>NUCLEOTIDE SEQUENCE [LARGE SCALE GENOMIC DNA]</scope>
    <source>
        <strain evidence="1 2">S4-C24</strain>
    </source>
</reference>
<gene>
    <name evidence="1" type="ORF">MNQ99_08855</name>
</gene>
<organism evidence="1 2">
    <name type="scientific">Arthrobacter sulfonylureivorans</name>
    <dbReference type="NCBI Taxonomy" id="2486855"/>
    <lineage>
        <taxon>Bacteria</taxon>
        <taxon>Bacillati</taxon>
        <taxon>Actinomycetota</taxon>
        <taxon>Actinomycetes</taxon>
        <taxon>Micrococcales</taxon>
        <taxon>Micrococcaceae</taxon>
        <taxon>Arthrobacter</taxon>
    </lineage>
</organism>
<proteinExistence type="predicted"/>
<evidence type="ECO:0000313" key="1">
    <source>
        <dbReference type="EMBL" id="UNK47418.1"/>
    </source>
</evidence>
<dbReference type="RefSeq" id="WP_127514841.1">
    <property type="nucleotide sequence ID" value="NZ_CP093326.1"/>
</dbReference>
<dbReference type="Proteomes" id="UP000829069">
    <property type="component" value="Chromosome"/>
</dbReference>
<name>A0ABY3WDZ6_9MICC</name>
<evidence type="ECO:0000313" key="2">
    <source>
        <dbReference type="Proteomes" id="UP000829069"/>
    </source>
</evidence>
<sequence length="80" mass="9551">MSEKHQRDDDLADRPVWLADLSQFHRGDQVEAGQNDVVYYRGRVESTAAGLGVVWIRENRFNRRRMLHTDEYFIRHIPRP</sequence>
<accession>A0ABY3WDZ6</accession>
<protein>
    <submittedName>
        <fullName evidence="1">Uncharacterized protein</fullName>
    </submittedName>
</protein>
<dbReference type="EMBL" id="CP093326">
    <property type="protein sequence ID" value="UNK47418.1"/>
    <property type="molecule type" value="Genomic_DNA"/>
</dbReference>